<accession>A0ABS6EIA5</accession>
<protein>
    <recommendedName>
        <fullName evidence="3">histidine kinase</fullName>
        <ecNumber evidence="3">2.7.13.3</ecNumber>
    </recommendedName>
</protein>
<dbReference type="PANTHER" id="PTHR45453:SF2">
    <property type="entry name" value="HISTIDINE KINASE"/>
    <property type="match status" value="1"/>
</dbReference>
<keyword evidence="8 10" id="KW-1133">Transmembrane helix</keyword>
<evidence type="ECO:0000256" key="6">
    <source>
        <dbReference type="ARBA" id="ARBA00022692"/>
    </source>
</evidence>
<dbReference type="Pfam" id="PF02518">
    <property type="entry name" value="HATPase_c"/>
    <property type="match status" value="1"/>
</dbReference>
<comment type="caution">
    <text evidence="12">The sequence shown here is derived from an EMBL/GenBank/DDBJ whole genome shotgun (WGS) entry which is preliminary data.</text>
</comment>
<keyword evidence="5" id="KW-0808">Transferase</keyword>
<comment type="catalytic activity">
    <reaction evidence="1">
        <text>ATP + protein L-histidine = ADP + protein N-phospho-L-histidine.</text>
        <dbReference type="EC" id="2.7.13.3"/>
    </reaction>
</comment>
<keyword evidence="13" id="KW-1185">Reference proteome</keyword>
<dbReference type="PROSITE" id="PS50109">
    <property type="entry name" value="HIS_KIN"/>
    <property type="match status" value="1"/>
</dbReference>
<evidence type="ECO:0000256" key="10">
    <source>
        <dbReference type="SAM" id="Phobius"/>
    </source>
</evidence>
<dbReference type="Proteomes" id="UP000726170">
    <property type="component" value="Unassembled WGS sequence"/>
</dbReference>
<evidence type="ECO:0000256" key="2">
    <source>
        <dbReference type="ARBA" id="ARBA00004651"/>
    </source>
</evidence>
<evidence type="ECO:0000256" key="7">
    <source>
        <dbReference type="ARBA" id="ARBA00022777"/>
    </source>
</evidence>
<evidence type="ECO:0000313" key="12">
    <source>
        <dbReference type="EMBL" id="MBU5484492.1"/>
    </source>
</evidence>
<evidence type="ECO:0000256" key="1">
    <source>
        <dbReference type="ARBA" id="ARBA00000085"/>
    </source>
</evidence>
<keyword evidence="9 10" id="KW-0472">Membrane</keyword>
<dbReference type="PANTHER" id="PTHR45453">
    <property type="entry name" value="PHOSPHATE REGULON SENSOR PROTEIN PHOR"/>
    <property type="match status" value="1"/>
</dbReference>
<evidence type="ECO:0000256" key="3">
    <source>
        <dbReference type="ARBA" id="ARBA00012438"/>
    </source>
</evidence>
<reference evidence="12 13" key="1">
    <citation type="submission" date="2021-06" db="EMBL/GenBank/DDBJ databases">
        <authorList>
            <person name="Sun Q."/>
            <person name="Li D."/>
        </authorList>
    </citation>
    <scope>NUCLEOTIDE SEQUENCE [LARGE SCALE GENOMIC DNA]</scope>
    <source>
        <strain evidence="12 13">MSJ-11</strain>
    </source>
</reference>
<comment type="subcellular location">
    <subcellularLocation>
        <location evidence="2">Cell membrane</location>
        <topology evidence="2">Multi-pass membrane protein</topology>
    </subcellularLocation>
</comment>
<name>A0ABS6EIA5_9CLOT</name>
<evidence type="ECO:0000259" key="11">
    <source>
        <dbReference type="PROSITE" id="PS50109"/>
    </source>
</evidence>
<feature type="transmembrane region" description="Helical" evidence="10">
    <location>
        <begin position="26"/>
        <end position="46"/>
    </location>
</feature>
<evidence type="ECO:0000256" key="5">
    <source>
        <dbReference type="ARBA" id="ARBA00022679"/>
    </source>
</evidence>
<proteinExistence type="predicted"/>
<dbReference type="InterPro" id="IPR003594">
    <property type="entry name" value="HATPase_dom"/>
</dbReference>
<dbReference type="SMART" id="SM00387">
    <property type="entry name" value="HATPase_c"/>
    <property type="match status" value="1"/>
</dbReference>
<keyword evidence="6 10" id="KW-0812">Transmembrane</keyword>
<feature type="domain" description="Histidine kinase" evidence="11">
    <location>
        <begin position="109"/>
        <end position="314"/>
    </location>
</feature>
<gene>
    <name evidence="12" type="ORF">KQI86_09135</name>
</gene>
<organism evidence="12 13">
    <name type="scientific">Clostridium mobile</name>
    <dbReference type="NCBI Taxonomy" id="2841512"/>
    <lineage>
        <taxon>Bacteria</taxon>
        <taxon>Bacillati</taxon>
        <taxon>Bacillota</taxon>
        <taxon>Clostridia</taxon>
        <taxon>Eubacteriales</taxon>
        <taxon>Clostridiaceae</taxon>
        <taxon>Clostridium</taxon>
    </lineage>
</organism>
<dbReference type="GO" id="GO:0016301">
    <property type="term" value="F:kinase activity"/>
    <property type="evidence" value="ECO:0007669"/>
    <property type="project" value="UniProtKB-KW"/>
</dbReference>
<sequence>MIILYIINFIVLVFFYNKLGGFEQSIGYFVFLSLFLLICFLIYRYISNSQIYKKLSQKPENFENIITIDAHSPLEEAFLKTMQEYMRLYNKKINSMENSQKEYKIMLNNWVHQIKTPVSVINLLVQNNYENEVFQKVLLETKRIDYNLLQILTFLRIDDFEKDMKIERVNLKSIVLEVVNDLKEFFIAKSVFPKVSISQDLRINTDKKWIKYAIYQIINNGIKYSTKGKNVYINAFEEKGMIVFEVLNEGIGIKKSDINRIFDLFFTGDNGRIFGESTGVGLYIVKKILDILEHKITVKSQPGEQTAFYIYFKP</sequence>
<evidence type="ECO:0000313" key="13">
    <source>
        <dbReference type="Proteomes" id="UP000726170"/>
    </source>
</evidence>
<keyword evidence="7 12" id="KW-0418">Kinase</keyword>
<evidence type="ECO:0000256" key="9">
    <source>
        <dbReference type="ARBA" id="ARBA00023136"/>
    </source>
</evidence>
<keyword evidence="4" id="KW-1003">Cell membrane</keyword>
<evidence type="ECO:0000256" key="4">
    <source>
        <dbReference type="ARBA" id="ARBA00022475"/>
    </source>
</evidence>
<dbReference type="EC" id="2.7.13.3" evidence="3"/>
<evidence type="ECO:0000256" key="8">
    <source>
        <dbReference type="ARBA" id="ARBA00022989"/>
    </source>
</evidence>
<dbReference type="InterPro" id="IPR050351">
    <property type="entry name" value="BphY/WalK/GraS-like"/>
</dbReference>
<dbReference type="EMBL" id="JAHLQF010000002">
    <property type="protein sequence ID" value="MBU5484492.1"/>
    <property type="molecule type" value="Genomic_DNA"/>
</dbReference>
<dbReference type="InterPro" id="IPR005467">
    <property type="entry name" value="His_kinase_dom"/>
</dbReference>